<dbReference type="Proteomes" id="UP000499080">
    <property type="component" value="Unassembled WGS sequence"/>
</dbReference>
<comment type="caution">
    <text evidence="1">The sequence shown here is derived from an EMBL/GenBank/DDBJ whole genome shotgun (WGS) entry which is preliminary data.</text>
</comment>
<dbReference type="EMBL" id="BGPR01000213">
    <property type="protein sequence ID" value="GBM05243.1"/>
    <property type="molecule type" value="Genomic_DNA"/>
</dbReference>
<sequence length="119" mass="13780">MIHPLMNQFITGHEPFVTYLHRFGLCSHDRCVCGDIGDPNHIATDCPVTKPFNFIKPSAGNLSMWCENIVQNKRSLTRLMSIMKIFMKEGMISQIKKDISRFHHPLKHSLHTFSVYFMS</sequence>
<evidence type="ECO:0000313" key="2">
    <source>
        <dbReference type="Proteomes" id="UP000499080"/>
    </source>
</evidence>
<gene>
    <name evidence="1" type="ORF">AVEN_181627_1</name>
</gene>
<name>A0A4Y2CLL1_ARAVE</name>
<reference evidence="1 2" key="1">
    <citation type="journal article" date="2019" name="Sci. Rep.">
        <title>Orb-weaving spider Araneus ventricosus genome elucidates the spidroin gene catalogue.</title>
        <authorList>
            <person name="Kono N."/>
            <person name="Nakamura H."/>
            <person name="Ohtoshi R."/>
            <person name="Moran D.A.P."/>
            <person name="Shinohara A."/>
            <person name="Yoshida Y."/>
            <person name="Fujiwara M."/>
            <person name="Mori M."/>
            <person name="Tomita M."/>
            <person name="Arakawa K."/>
        </authorList>
    </citation>
    <scope>NUCLEOTIDE SEQUENCE [LARGE SCALE GENOMIC DNA]</scope>
</reference>
<protein>
    <submittedName>
        <fullName evidence="1">Uncharacterized protein</fullName>
    </submittedName>
</protein>
<proteinExistence type="predicted"/>
<organism evidence="1 2">
    <name type="scientific">Araneus ventricosus</name>
    <name type="common">Orbweaver spider</name>
    <name type="synonym">Epeira ventricosa</name>
    <dbReference type="NCBI Taxonomy" id="182803"/>
    <lineage>
        <taxon>Eukaryota</taxon>
        <taxon>Metazoa</taxon>
        <taxon>Ecdysozoa</taxon>
        <taxon>Arthropoda</taxon>
        <taxon>Chelicerata</taxon>
        <taxon>Arachnida</taxon>
        <taxon>Araneae</taxon>
        <taxon>Araneomorphae</taxon>
        <taxon>Entelegynae</taxon>
        <taxon>Araneoidea</taxon>
        <taxon>Araneidae</taxon>
        <taxon>Araneus</taxon>
    </lineage>
</organism>
<dbReference type="AlphaFoldDB" id="A0A4Y2CLL1"/>
<keyword evidence="2" id="KW-1185">Reference proteome</keyword>
<accession>A0A4Y2CLL1</accession>
<evidence type="ECO:0000313" key="1">
    <source>
        <dbReference type="EMBL" id="GBM05243.1"/>
    </source>
</evidence>